<keyword evidence="1" id="KW-0732">Signal</keyword>
<dbReference type="InterPro" id="IPR002931">
    <property type="entry name" value="Transglutaminase-like"/>
</dbReference>
<accession>A0A849I500</accession>
<dbReference type="AlphaFoldDB" id="A0A849I500"/>
<protein>
    <submittedName>
        <fullName evidence="3">Transglutaminase domain-containing protein</fullName>
    </submittedName>
</protein>
<dbReference type="EMBL" id="JABEPP010000002">
    <property type="protein sequence ID" value="NNM72448.1"/>
    <property type="molecule type" value="Genomic_DNA"/>
</dbReference>
<dbReference type="PROSITE" id="PS51318">
    <property type="entry name" value="TAT"/>
    <property type="match status" value="1"/>
</dbReference>
<feature type="signal peptide" evidence="1">
    <location>
        <begin position="1"/>
        <end position="24"/>
    </location>
</feature>
<dbReference type="InterPro" id="IPR038765">
    <property type="entry name" value="Papain-like_cys_pep_sf"/>
</dbReference>
<dbReference type="Gene3D" id="3.10.620.30">
    <property type="match status" value="1"/>
</dbReference>
<organism evidence="3 4">
    <name type="scientific">Enterovirga aerilata</name>
    <dbReference type="NCBI Taxonomy" id="2730920"/>
    <lineage>
        <taxon>Bacteria</taxon>
        <taxon>Pseudomonadati</taxon>
        <taxon>Pseudomonadota</taxon>
        <taxon>Alphaproteobacteria</taxon>
        <taxon>Hyphomicrobiales</taxon>
        <taxon>Methylobacteriaceae</taxon>
        <taxon>Enterovirga</taxon>
    </lineage>
</organism>
<feature type="chain" id="PRO_5032397918" evidence="1">
    <location>
        <begin position="25"/>
        <end position="364"/>
    </location>
</feature>
<evidence type="ECO:0000313" key="3">
    <source>
        <dbReference type="EMBL" id="NNM72448.1"/>
    </source>
</evidence>
<evidence type="ECO:0000313" key="4">
    <source>
        <dbReference type="Proteomes" id="UP000564885"/>
    </source>
</evidence>
<dbReference type="Proteomes" id="UP000564885">
    <property type="component" value="Unassembled WGS sequence"/>
</dbReference>
<reference evidence="3 4" key="1">
    <citation type="submission" date="2020-04" db="EMBL/GenBank/DDBJ databases">
        <title>Enterovirga sp. isolate from soil.</title>
        <authorList>
            <person name="Chea S."/>
            <person name="Kim D.-U."/>
        </authorList>
    </citation>
    <scope>NUCLEOTIDE SEQUENCE [LARGE SCALE GENOMIC DNA]</scope>
    <source>
        <strain evidence="3 4">DB1703</strain>
    </source>
</reference>
<dbReference type="Pfam" id="PF01841">
    <property type="entry name" value="Transglut_core"/>
    <property type="match status" value="1"/>
</dbReference>
<dbReference type="SMART" id="SM00460">
    <property type="entry name" value="TGc"/>
    <property type="match status" value="1"/>
</dbReference>
<gene>
    <name evidence="3" type="ORF">HJG44_08600</name>
</gene>
<evidence type="ECO:0000256" key="1">
    <source>
        <dbReference type="SAM" id="SignalP"/>
    </source>
</evidence>
<name>A0A849I500_9HYPH</name>
<keyword evidence="4" id="KW-1185">Reference proteome</keyword>
<comment type="caution">
    <text evidence="3">The sequence shown here is derived from an EMBL/GenBank/DDBJ whole genome shotgun (WGS) entry which is preliminary data.</text>
</comment>
<sequence>MHRRHFLGTTAAAAVLGALGSARASGAVFAPKPGAWRTFEVKTRIELASGESQAWVPVPSVNESDWFRSMASTWTTNGADAALKKDPKYGAEFVHVTFPGSVASPFVEVASRVQTRDRLVDLGKADPAVRPLSDADRKLYLEATDLIPTGGIVKETADKIVAGKDGELEKARAIYEWVVENTFRNAATRGCGIGDIAAMLKSGDLGGKCADLNALFVGLARAAGLPARDVYGLRLAPSKFGYKSLGAGSEIVTKAQHCRAEVFLSGFGWVPADPADVRKVALEEPPGKLSLSDEKVLAARKALFGAWEGNWLAYNFAHDLALPGAAGPKLEFLMYPQAEIKTARLDCLDPDSFRYVIRASEVAV</sequence>
<dbReference type="SUPFAM" id="SSF54001">
    <property type="entry name" value="Cysteine proteinases"/>
    <property type="match status" value="1"/>
</dbReference>
<proteinExistence type="predicted"/>
<dbReference type="PANTHER" id="PTHR38339">
    <property type="entry name" value="TRANSGLUTAMINASE DOMAIN PROTEIN"/>
    <property type="match status" value="1"/>
</dbReference>
<evidence type="ECO:0000259" key="2">
    <source>
        <dbReference type="SMART" id="SM00460"/>
    </source>
</evidence>
<dbReference type="RefSeq" id="WP_171218212.1">
    <property type="nucleotide sequence ID" value="NZ_JABEPP010000002.1"/>
</dbReference>
<feature type="domain" description="Transglutaminase-like" evidence="2">
    <location>
        <begin position="201"/>
        <end position="276"/>
    </location>
</feature>
<dbReference type="PANTHER" id="PTHR38339:SF1">
    <property type="entry name" value="TRANSGLUTAMINASE-LIKE DOMAIN-CONTAINING PROTEIN"/>
    <property type="match status" value="1"/>
</dbReference>
<dbReference type="InterPro" id="IPR006311">
    <property type="entry name" value="TAT_signal"/>
</dbReference>